<organism evidence="2 3">
    <name type="scientific">Podospora appendiculata</name>
    <dbReference type="NCBI Taxonomy" id="314037"/>
    <lineage>
        <taxon>Eukaryota</taxon>
        <taxon>Fungi</taxon>
        <taxon>Dikarya</taxon>
        <taxon>Ascomycota</taxon>
        <taxon>Pezizomycotina</taxon>
        <taxon>Sordariomycetes</taxon>
        <taxon>Sordariomycetidae</taxon>
        <taxon>Sordariales</taxon>
        <taxon>Podosporaceae</taxon>
        <taxon>Podospora</taxon>
    </lineage>
</organism>
<protein>
    <submittedName>
        <fullName evidence="2">Uncharacterized protein</fullName>
    </submittedName>
</protein>
<name>A0AAE0X1V5_9PEZI</name>
<feature type="region of interest" description="Disordered" evidence="1">
    <location>
        <begin position="125"/>
        <end position="156"/>
    </location>
</feature>
<comment type="caution">
    <text evidence="2">The sequence shown here is derived from an EMBL/GenBank/DDBJ whole genome shotgun (WGS) entry which is preliminary data.</text>
</comment>
<gene>
    <name evidence="2" type="ORF">B0T22DRAFT_295788</name>
</gene>
<evidence type="ECO:0000313" key="2">
    <source>
        <dbReference type="EMBL" id="KAK3682856.1"/>
    </source>
</evidence>
<dbReference type="Proteomes" id="UP001270362">
    <property type="component" value="Unassembled WGS sequence"/>
</dbReference>
<sequence>MRTQSIIPLAYHRYRELWNRTVLVSGSRKSLRLYSLRVGAGLALNGPLEPAVRNRVLSHTTAVFEASYQPQHLRENLQKLAFQDEGVLKSRELFQMLSHALLIRDEYTPIYIPEIVLQSSKLQTISKNSPPNTKPPQQSMEQTTKYRNGSAQRDST</sequence>
<accession>A0AAE0X1V5</accession>
<dbReference type="AlphaFoldDB" id="A0AAE0X1V5"/>
<dbReference type="EMBL" id="JAULSO010000005">
    <property type="protein sequence ID" value="KAK3682856.1"/>
    <property type="molecule type" value="Genomic_DNA"/>
</dbReference>
<dbReference type="Pfam" id="PF11917">
    <property type="entry name" value="DUF3435"/>
    <property type="match status" value="1"/>
</dbReference>
<keyword evidence="3" id="KW-1185">Reference proteome</keyword>
<evidence type="ECO:0000313" key="3">
    <source>
        <dbReference type="Proteomes" id="UP001270362"/>
    </source>
</evidence>
<dbReference type="InterPro" id="IPR021842">
    <property type="entry name" value="DUF3435"/>
</dbReference>
<evidence type="ECO:0000256" key="1">
    <source>
        <dbReference type="SAM" id="MobiDB-lite"/>
    </source>
</evidence>
<reference evidence="2" key="2">
    <citation type="submission" date="2023-06" db="EMBL/GenBank/DDBJ databases">
        <authorList>
            <consortium name="Lawrence Berkeley National Laboratory"/>
            <person name="Haridas S."/>
            <person name="Hensen N."/>
            <person name="Bonometti L."/>
            <person name="Westerberg I."/>
            <person name="Brannstrom I.O."/>
            <person name="Guillou S."/>
            <person name="Cros-Aarteil S."/>
            <person name="Calhoun S."/>
            <person name="Kuo A."/>
            <person name="Mondo S."/>
            <person name="Pangilinan J."/>
            <person name="Riley R."/>
            <person name="Labutti K."/>
            <person name="Andreopoulos B."/>
            <person name="Lipzen A."/>
            <person name="Chen C."/>
            <person name="Yanf M."/>
            <person name="Daum C."/>
            <person name="Ng V."/>
            <person name="Clum A."/>
            <person name="Steindorff A."/>
            <person name="Ohm R."/>
            <person name="Martin F."/>
            <person name="Silar P."/>
            <person name="Natvig D."/>
            <person name="Lalanne C."/>
            <person name="Gautier V."/>
            <person name="Ament-Velasquez S.L."/>
            <person name="Kruys A."/>
            <person name="Hutchinson M.I."/>
            <person name="Powell A.J."/>
            <person name="Barry K."/>
            <person name="Miller A.N."/>
            <person name="Grigoriev I.V."/>
            <person name="Debuchy R."/>
            <person name="Gladieux P."/>
            <person name="Thoren M.H."/>
            <person name="Johannesson H."/>
        </authorList>
    </citation>
    <scope>NUCLEOTIDE SEQUENCE</scope>
    <source>
        <strain evidence="2">CBS 314.62</strain>
    </source>
</reference>
<proteinExistence type="predicted"/>
<reference evidence="2" key="1">
    <citation type="journal article" date="2023" name="Mol. Phylogenet. Evol.">
        <title>Genome-scale phylogeny and comparative genomics of the fungal order Sordariales.</title>
        <authorList>
            <person name="Hensen N."/>
            <person name="Bonometti L."/>
            <person name="Westerberg I."/>
            <person name="Brannstrom I.O."/>
            <person name="Guillou S."/>
            <person name="Cros-Aarteil S."/>
            <person name="Calhoun S."/>
            <person name="Haridas S."/>
            <person name="Kuo A."/>
            <person name="Mondo S."/>
            <person name="Pangilinan J."/>
            <person name="Riley R."/>
            <person name="LaButti K."/>
            <person name="Andreopoulos B."/>
            <person name="Lipzen A."/>
            <person name="Chen C."/>
            <person name="Yan M."/>
            <person name="Daum C."/>
            <person name="Ng V."/>
            <person name="Clum A."/>
            <person name="Steindorff A."/>
            <person name="Ohm R.A."/>
            <person name="Martin F."/>
            <person name="Silar P."/>
            <person name="Natvig D.O."/>
            <person name="Lalanne C."/>
            <person name="Gautier V."/>
            <person name="Ament-Velasquez S.L."/>
            <person name="Kruys A."/>
            <person name="Hutchinson M.I."/>
            <person name="Powell A.J."/>
            <person name="Barry K."/>
            <person name="Miller A.N."/>
            <person name="Grigoriev I.V."/>
            <person name="Debuchy R."/>
            <person name="Gladieux P."/>
            <person name="Hiltunen Thoren M."/>
            <person name="Johannesson H."/>
        </authorList>
    </citation>
    <scope>NUCLEOTIDE SEQUENCE</scope>
    <source>
        <strain evidence="2">CBS 314.62</strain>
    </source>
</reference>